<evidence type="ECO:0000259" key="6">
    <source>
        <dbReference type="Pfam" id="PF08154"/>
    </source>
</evidence>
<dbReference type="Pfam" id="PF00400">
    <property type="entry name" value="WD40"/>
    <property type="match status" value="7"/>
</dbReference>
<feature type="repeat" description="WD" evidence="5">
    <location>
        <begin position="149"/>
        <end position="190"/>
    </location>
</feature>
<keyword evidence="2 5" id="KW-0853">WD repeat</keyword>
<dbReference type="PROSITE" id="PS00678">
    <property type="entry name" value="WD_REPEATS_1"/>
    <property type="match status" value="2"/>
</dbReference>
<dbReference type="PANTHER" id="PTHR19848">
    <property type="entry name" value="WD40 REPEAT PROTEIN"/>
    <property type="match status" value="1"/>
</dbReference>
<protein>
    <submittedName>
        <fullName evidence="8">WD_REPEATS_REGION domain-containing protein</fullName>
    </submittedName>
</protein>
<comment type="subcellular location">
    <subcellularLocation>
        <location evidence="1">Nucleus</location>
        <location evidence="1">Nucleolus</location>
    </subcellularLocation>
</comment>
<dbReference type="CDD" id="cd00200">
    <property type="entry name" value="WD40"/>
    <property type="match status" value="1"/>
</dbReference>
<evidence type="ECO:0000256" key="3">
    <source>
        <dbReference type="ARBA" id="ARBA00022737"/>
    </source>
</evidence>
<dbReference type="SMART" id="SM00320">
    <property type="entry name" value="WD40"/>
    <property type="match status" value="8"/>
</dbReference>
<dbReference type="GO" id="GO:0000027">
    <property type="term" value="P:ribosomal large subunit assembly"/>
    <property type="evidence" value="ECO:0007669"/>
    <property type="project" value="TreeGrafter"/>
</dbReference>
<feature type="repeat" description="WD" evidence="5">
    <location>
        <begin position="414"/>
        <end position="448"/>
    </location>
</feature>
<dbReference type="InterPro" id="IPR019775">
    <property type="entry name" value="WD40_repeat_CS"/>
</dbReference>
<keyword evidence="3" id="KW-0677">Repeat</keyword>
<dbReference type="PROSITE" id="PS50294">
    <property type="entry name" value="WD_REPEATS_REGION"/>
    <property type="match status" value="6"/>
</dbReference>
<accession>A0A0N5AFE0</accession>
<keyword evidence="7" id="KW-1185">Reference proteome</keyword>
<feature type="repeat" description="WD" evidence="5">
    <location>
        <begin position="456"/>
        <end position="489"/>
    </location>
</feature>
<dbReference type="PANTHER" id="PTHR19848:SF0">
    <property type="entry name" value="NOTCHLESS PROTEIN HOMOLOG 1"/>
    <property type="match status" value="1"/>
</dbReference>
<proteinExistence type="predicted"/>
<feature type="domain" description="NLE" evidence="6">
    <location>
        <begin position="16"/>
        <end position="71"/>
    </location>
</feature>
<dbReference type="AlphaFoldDB" id="A0A0N5AFE0"/>
<dbReference type="InterPro" id="IPR001680">
    <property type="entry name" value="WD40_rpt"/>
</dbReference>
<evidence type="ECO:0000256" key="5">
    <source>
        <dbReference type="PROSITE-ProRule" id="PRU00221"/>
    </source>
</evidence>
<dbReference type="Gene3D" id="2.130.10.10">
    <property type="entry name" value="YVTN repeat-like/Quinoprotein amine dehydrogenase"/>
    <property type="match status" value="1"/>
</dbReference>
<dbReference type="PRINTS" id="PR00319">
    <property type="entry name" value="GPROTEINB"/>
</dbReference>
<evidence type="ECO:0000313" key="7">
    <source>
        <dbReference type="Proteomes" id="UP000046393"/>
    </source>
</evidence>
<dbReference type="InterPro" id="IPR015943">
    <property type="entry name" value="WD40/YVTN_repeat-like_dom_sf"/>
</dbReference>
<dbReference type="InterPro" id="IPR001632">
    <property type="entry name" value="WD40_G-protein_beta-like"/>
</dbReference>
<dbReference type="InterPro" id="IPR036322">
    <property type="entry name" value="WD40_repeat_dom_sf"/>
</dbReference>
<evidence type="ECO:0000313" key="8">
    <source>
        <dbReference type="WBParaSite" id="SMUV_0000299001-mRNA-1"/>
    </source>
</evidence>
<reference evidence="8" key="1">
    <citation type="submission" date="2017-02" db="UniProtKB">
        <authorList>
            <consortium name="WormBaseParasite"/>
        </authorList>
    </citation>
    <scope>IDENTIFICATION</scope>
</reference>
<evidence type="ECO:0000256" key="2">
    <source>
        <dbReference type="ARBA" id="ARBA00022574"/>
    </source>
</evidence>
<sequence length="489" mass="54193">MDDACGDGISIGVHLLAESGDKLNQSAIVLPLNTTIEQLQTLCNQLLGSADDPVPIRFKTSDGIEVVDSLIASIPENKRDYERGIDLFYYPEAVFRVHPVTRCTSSLPGHGEPVISVQFSPDAKGLASGSGDCTVRLWDLNTELPLYKCEGHKNWVLCIAWSPNGKKLASACKDGVICLWDPETGKQIGKKLTGHKQWINQLVWQPFHEDPSSRFLASCGKDGIIKIWDTINYCVKTNLTGHTVSVTCIRWGGEGLIYSGSQKLKENKLFFQDRTVKVWRVSDGVLCRTLTGHAHWINSLALNVEYVLRIGCFQPTSTGYHVPATDEEACQIARQNYLKVKGSVGEILASASDDFTIYLWKPSTDKKPFARLTGHQQLVNQVVFSPDARYIASASFDKSIKLWCGRTGKFLLTFRGHVQAVYQIAWSSDSRLLVSGSRDSTLKVWDVKKEGLCMDLPGHGDEVYAVDWSPDGVKVASGGKDKVLKLWRQ</sequence>
<feature type="repeat" description="WD" evidence="5">
    <location>
        <begin position="372"/>
        <end position="413"/>
    </location>
</feature>
<keyword evidence="4" id="KW-0539">Nucleus</keyword>
<dbReference type="PROSITE" id="PS50082">
    <property type="entry name" value="WD_REPEATS_2"/>
    <property type="match status" value="6"/>
</dbReference>
<feature type="repeat" description="WD" evidence="5">
    <location>
        <begin position="192"/>
        <end position="229"/>
    </location>
</feature>
<evidence type="ECO:0000256" key="1">
    <source>
        <dbReference type="ARBA" id="ARBA00004604"/>
    </source>
</evidence>
<dbReference type="WBParaSite" id="SMUV_0000299001-mRNA-1">
    <property type="protein sequence ID" value="SMUV_0000299001-mRNA-1"/>
    <property type="gene ID" value="SMUV_0000299001"/>
</dbReference>
<dbReference type="SUPFAM" id="SSF50978">
    <property type="entry name" value="WD40 repeat-like"/>
    <property type="match status" value="1"/>
</dbReference>
<organism evidence="7 8">
    <name type="scientific">Syphacia muris</name>
    <dbReference type="NCBI Taxonomy" id="451379"/>
    <lineage>
        <taxon>Eukaryota</taxon>
        <taxon>Metazoa</taxon>
        <taxon>Ecdysozoa</taxon>
        <taxon>Nematoda</taxon>
        <taxon>Chromadorea</taxon>
        <taxon>Rhabditida</taxon>
        <taxon>Spirurina</taxon>
        <taxon>Oxyuridomorpha</taxon>
        <taxon>Oxyuroidea</taxon>
        <taxon>Oxyuridae</taxon>
        <taxon>Syphacia</taxon>
    </lineage>
</organism>
<evidence type="ECO:0000256" key="4">
    <source>
        <dbReference type="ARBA" id="ARBA00023242"/>
    </source>
</evidence>
<dbReference type="Pfam" id="PF08154">
    <property type="entry name" value="NLE"/>
    <property type="match status" value="1"/>
</dbReference>
<dbReference type="GO" id="GO:0005730">
    <property type="term" value="C:nucleolus"/>
    <property type="evidence" value="ECO:0007669"/>
    <property type="project" value="UniProtKB-SubCell"/>
</dbReference>
<name>A0A0N5AFE0_9BILA</name>
<dbReference type="PRINTS" id="PR00320">
    <property type="entry name" value="GPROTEINBRPT"/>
</dbReference>
<dbReference type="Proteomes" id="UP000046393">
    <property type="component" value="Unplaced"/>
</dbReference>
<feature type="repeat" description="WD" evidence="5">
    <location>
        <begin position="107"/>
        <end position="148"/>
    </location>
</feature>
<dbReference type="GO" id="GO:0007219">
    <property type="term" value="P:Notch signaling pathway"/>
    <property type="evidence" value="ECO:0007669"/>
    <property type="project" value="TreeGrafter"/>
</dbReference>
<dbReference type="InterPro" id="IPR012972">
    <property type="entry name" value="NLE"/>
</dbReference>
<dbReference type="STRING" id="451379.A0A0N5AFE0"/>
<dbReference type="InterPro" id="IPR020472">
    <property type="entry name" value="WD40_PAC1"/>
</dbReference>